<proteinExistence type="predicted"/>
<evidence type="ECO:0000256" key="4">
    <source>
        <dbReference type="ARBA" id="ARBA00022840"/>
    </source>
</evidence>
<evidence type="ECO:0000256" key="3">
    <source>
        <dbReference type="ARBA" id="ARBA00022806"/>
    </source>
</evidence>
<dbReference type="AlphaFoldDB" id="A0A2U1JVD1"/>
<dbReference type="OrthoDB" id="9805696at2"/>
<dbReference type="InterPro" id="IPR050547">
    <property type="entry name" value="DEAD_box_RNA_helicases"/>
</dbReference>
<evidence type="ECO:0000256" key="1">
    <source>
        <dbReference type="ARBA" id="ARBA00022741"/>
    </source>
</evidence>
<evidence type="ECO:0000259" key="7">
    <source>
        <dbReference type="PROSITE" id="PS51194"/>
    </source>
</evidence>
<dbReference type="GO" id="GO:0005829">
    <property type="term" value="C:cytosol"/>
    <property type="evidence" value="ECO:0007669"/>
    <property type="project" value="TreeGrafter"/>
</dbReference>
<evidence type="ECO:0000313" key="9">
    <source>
        <dbReference type="Proteomes" id="UP000245998"/>
    </source>
</evidence>
<dbReference type="InterPro" id="IPR027417">
    <property type="entry name" value="P-loop_NTPase"/>
</dbReference>
<keyword evidence="2" id="KW-0378">Hydrolase</keyword>
<feature type="region of interest" description="Disordered" evidence="5">
    <location>
        <begin position="369"/>
        <end position="390"/>
    </location>
</feature>
<dbReference type="GO" id="GO:0005524">
    <property type="term" value="F:ATP binding"/>
    <property type="evidence" value="ECO:0007669"/>
    <property type="project" value="UniProtKB-KW"/>
</dbReference>
<dbReference type="InterPro" id="IPR011545">
    <property type="entry name" value="DEAD/DEAH_box_helicase_dom"/>
</dbReference>
<comment type="caution">
    <text evidence="8">The sequence shown here is derived from an EMBL/GenBank/DDBJ whole genome shotgun (WGS) entry which is preliminary data.</text>
</comment>
<dbReference type="GO" id="GO:0033592">
    <property type="term" value="F:RNA strand annealing activity"/>
    <property type="evidence" value="ECO:0007669"/>
    <property type="project" value="TreeGrafter"/>
</dbReference>
<keyword evidence="1" id="KW-0547">Nucleotide-binding</keyword>
<reference evidence="8 9" key="1">
    <citation type="submission" date="2018-04" db="EMBL/GenBank/DDBJ databases">
        <title>Camelliibacillus theae gen. nov., sp. nov., isolated from Pu'er tea.</title>
        <authorList>
            <person name="Niu L."/>
        </authorList>
    </citation>
    <scope>NUCLEOTIDE SEQUENCE [LARGE SCALE GENOMIC DNA]</scope>
    <source>
        <strain evidence="8 9">T8</strain>
    </source>
</reference>
<dbReference type="CDD" id="cd00268">
    <property type="entry name" value="DEADc"/>
    <property type="match status" value="1"/>
</dbReference>
<dbReference type="Proteomes" id="UP000245998">
    <property type="component" value="Unassembled WGS sequence"/>
</dbReference>
<accession>A0A2U1JVD1</accession>
<keyword evidence="4" id="KW-0067">ATP-binding</keyword>
<feature type="domain" description="Helicase C-terminal" evidence="7">
    <location>
        <begin position="189"/>
        <end position="365"/>
    </location>
</feature>
<protein>
    <submittedName>
        <fullName evidence="8">RNA helicase</fullName>
    </submittedName>
</protein>
<organism evidence="8 9">
    <name type="scientific">Pueribacillus theae</name>
    <dbReference type="NCBI Taxonomy" id="2171751"/>
    <lineage>
        <taxon>Bacteria</taxon>
        <taxon>Bacillati</taxon>
        <taxon>Bacillota</taxon>
        <taxon>Bacilli</taxon>
        <taxon>Bacillales</taxon>
        <taxon>Bacillaceae</taxon>
        <taxon>Pueribacillus</taxon>
    </lineage>
</organism>
<dbReference type="InterPro" id="IPR001650">
    <property type="entry name" value="Helicase_C-like"/>
</dbReference>
<dbReference type="GO" id="GO:0016787">
    <property type="term" value="F:hydrolase activity"/>
    <property type="evidence" value="ECO:0007669"/>
    <property type="project" value="UniProtKB-KW"/>
</dbReference>
<dbReference type="PROSITE" id="PS51194">
    <property type="entry name" value="HELICASE_CTER"/>
    <property type="match status" value="1"/>
</dbReference>
<keyword evidence="3 8" id="KW-0347">Helicase</keyword>
<dbReference type="Pfam" id="PF00270">
    <property type="entry name" value="DEAD"/>
    <property type="match status" value="1"/>
</dbReference>
<dbReference type="SUPFAM" id="SSF52540">
    <property type="entry name" value="P-loop containing nucleoside triphosphate hydrolases"/>
    <property type="match status" value="1"/>
</dbReference>
<dbReference type="GO" id="GO:0009409">
    <property type="term" value="P:response to cold"/>
    <property type="evidence" value="ECO:0007669"/>
    <property type="project" value="TreeGrafter"/>
</dbReference>
<dbReference type="CDD" id="cd18787">
    <property type="entry name" value="SF2_C_DEAD"/>
    <property type="match status" value="1"/>
</dbReference>
<sequence>MKPFLQKAWKQSGFQKPTNIQTETIPLITEGKDVIAESPTGTGKTLAYLIPLLDKIKPEKKNAQVVVVAPSRELVMQIFDVVQQWAKEGDMLSASFIGGANVKRQLEKLKKNPQIIVGTPGRVAELIKMKKLKMHQVKTIVLDEADQLLIPEHMETIQTIVKATMKERQIVMFSATLPETVEKIGQEIMNDPVFIRVKKDKETAKKVNHLYFVCDKREKIDILRSLMRGHVSSALAFFRDVGNLNVIAAKLAYKGIEAGILHSESSKREREEAIKKFRSKDYSLLLATDLAARGLDIDGLSHVIHFDLPENANQYIHRSGRTGRMGAEGTVISIVTASEERVLKKYSRDLNIPVHRKVLYGGKIRDEKPVLKKYNKTPNARSQKRTKPKR</sequence>
<dbReference type="PANTHER" id="PTHR47963:SF7">
    <property type="entry name" value="ATP-DEPENDENT RNA HELICASE YFML-RELATED"/>
    <property type="match status" value="1"/>
</dbReference>
<dbReference type="GO" id="GO:0005840">
    <property type="term" value="C:ribosome"/>
    <property type="evidence" value="ECO:0007669"/>
    <property type="project" value="TreeGrafter"/>
</dbReference>
<gene>
    <name evidence="8" type="ORF">DCC39_14345</name>
</gene>
<dbReference type="Pfam" id="PF00271">
    <property type="entry name" value="Helicase_C"/>
    <property type="match status" value="1"/>
</dbReference>
<evidence type="ECO:0000313" key="8">
    <source>
        <dbReference type="EMBL" id="PWA08788.1"/>
    </source>
</evidence>
<dbReference type="InterPro" id="IPR044742">
    <property type="entry name" value="DEAD/DEAH_RhlB"/>
</dbReference>
<feature type="domain" description="Helicase ATP-binding" evidence="6">
    <location>
        <begin position="25"/>
        <end position="195"/>
    </location>
</feature>
<dbReference type="SMART" id="SM00490">
    <property type="entry name" value="HELICc"/>
    <property type="match status" value="1"/>
</dbReference>
<evidence type="ECO:0000256" key="2">
    <source>
        <dbReference type="ARBA" id="ARBA00022801"/>
    </source>
</evidence>
<dbReference type="Gene3D" id="3.40.50.300">
    <property type="entry name" value="P-loop containing nucleotide triphosphate hydrolases"/>
    <property type="match status" value="2"/>
</dbReference>
<dbReference type="GO" id="GO:0003724">
    <property type="term" value="F:RNA helicase activity"/>
    <property type="evidence" value="ECO:0007669"/>
    <property type="project" value="TreeGrafter"/>
</dbReference>
<dbReference type="SMART" id="SM00487">
    <property type="entry name" value="DEXDc"/>
    <property type="match status" value="1"/>
</dbReference>
<dbReference type="PANTHER" id="PTHR47963">
    <property type="entry name" value="DEAD-BOX ATP-DEPENDENT RNA HELICASE 47, MITOCHONDRIAL"/>
    <property type="match status" value="1"/>
</dbReference>
<evidence type="ECO:0000259" key="6">
    <source>
        <dbReference type="PROSITE" id="PS51192"/>
    </source>
</evidence>
<name>A0A2U1JVD1_9BACI</name>
<dbReference type="PROSITE" id="PS51192">
    <property type="entry name" value="HELICASE_ATP_BIND_1"/>
    <property type="match status" value="1"/>
</dbReference>
<keyword evidence="9" id="KW-1185">Reference proteome</keyword>
<dbReference type="EMBL" id="QCZG01000034">
    <property type="protein sequence ID" value="PWA08788.1"/>
    <property type="molecule type" value="Genomic_DNA"/>
</dbReference>
<dbReference type="InterPro" id="IPR014001">
    <property type="entry name" value="Helicase_ATP-bd"/>
</dbReference>
<evidence type="ECO:0000256" key="5">
    <source>
        <dbReference type="SAM" id="MobiDB-lite"/>
    </source>
</evidence>